<sequence length="161" mass="18117">MVMAAIIVTGCTISYKFNGSAIDYNVYKTIHIGQFPIRAALVYPPLQQTFENALLDYVARNTRLQVNDGMSDLNLEGEITGYSLSPQAVTENAIASKTRLTITVRIRYTDSKNDKNNVDQSFSAYQDFDSNEMLTDVQEQLCQEITDQLIELIFNATLGNW</sequence>
<dbReference type="GO" id="GO:0019867">
    <property type="term" value="C:outer membrane"/>
    <property type="evidence" value="ECO:0007669"/>
    <property type="project" value="InterPro"/>
</dbReference>
<dbReference type="KEGG" id="pary:A4V02_11665"/>
<evidence type="ECO:0000313" key="2">
    <source>
        <dbReference type="Proteomes" id="UP000186351"/>
    </source>
</evidence>
<protein>
    <recommendedName>
        <fullName evidence="3">LptE family protein</fullName>
    </recommendedName>
</protein>
<evidence type="ECO:0008006" key="3">
    <source>
        <dbReference type="Google" id="ProtNLM"/>
    </source>
</evidence>
<dbReference type="STRING" id="1796646.A4V02_11665"/>
<dbReference type="Proteomes" id="UP000186351">
    <property type="component" value="Chromosome"/>
</dbReference>
<proteinExistence type="predicted"/>
<name>A0A1B1SDK0_9BACT</name>
<gene>
    <name evidence="1" type="ORF">A4V02_11665</name>
</gene>
<dbReference type="AlphaFoldDB" id="A0A1B1SDK0"/>
<dbReference type="GO" id="GO:0043165">
    <property type="term" value="P:Gram-negative-bacterium-type cell outer membrane assembly"/>
    <property type="evidence" value="ECO:0007669"/>
    <property type="project" value="InterPro"/>
</dbReference>
<dbReference type="InterPro" id="IPR007485">
    <property type="entry name" value="LPS_assembly_LptE"/>
</dbReference>
<keyword evidence="2" id="KW-1185">Reference proteome</keyword>
<dbReference type="OrthoDB" id="9790776at2"/>
<dbReference type="EMBL" id="CP015402">
    <property type="protein sequence ID" value="ANU64859.1"/>
    <property type="molecule type" value="Genomic_DNA"/>
</dbReference>
<accession>A0A1B1SDK0</accession>
<organism evidence="1 2">
    <name type="scientific">Muribaculum intestinale</name>
    <dbReference type="NCBI Taxonomy" id="1796646"/>
    <lineage>
        <taxon>Bacteria</taxon>
        <taxon>Pseudomonadati</taxon>
        <taxon>Bacteroidota</taxon>
        <taxon>Bacteroidia</taxon>
        <taxon>Bacteroidales</taxon>
        <taxon>Muribaculaceae</taxon>
        <taxon>Muribaculum</taxon>
    </lineage>
</organism>
<evidence type="ECO:0000313" key="1">
    <source>
        <dbReference type="EMBL" id="ANU64859.1"/>
    </source>
</evidence>
<reference evidence="2" key="1">
    <citation type="submission" date="2016-04" db="EMBL/GenBank/DDBJ databases">
        <title>Complete Genome Sequences of Twelve Strains of a Stable Defined Moderately Diverse Mouse Microbiota 2 (sDMDMm2).</title>
        <authorList>
            <person name="Uchimura Y."/>
            <person name="Wyss M."/>
            <person name="Brugiroux S."/>
            <person name="Limenitakis J.P."/>
            <person name="Stecher B."/>
            <person name="McCoy K.D."/>
            <person name="Macpherson A.J."/>
        </authorList>
    </citation>
    <scope>NUCLEOTIDE SEQUENCE [LARGE SCALE GENOMIC DNA]</scope>
    <source>
        <strain evidence="2">YL27</strain>
    </source>
</reference>
<dbReference type="Pfam" id="PF04390">
    <property type="entry name" value="LptE"/>
    <property type="match status" value="1"/>
</dbReference>
<accession>A0A1Z2XKU8</accession>